<protein>
    <submittedName>
        <fullName evidence="2">Uncharacterized protein</fullName>
    </submittedName>
</protein>
<evidence type="ECO:0000313" key="3">
    <source>
        <dbReference type="Proteomes" id="UP001159428"/>
    </source>
</evidence>
<dbReference type="AlphaFoldDB" id="A0AAU9WVN6"/>
<gene>
    <name evidence="2" type="ORF">PMEA_00013224</name>
</gene>
<evidence type="ECO:0000256" key="1">
    <source>
        <dbReference type="SAM" id="MobiDB-lite"/>
    </source>
</evidence>
<keyword evidence="3" id="KW-1185">Reference proteome</keyword>
<feature type="compositionally biased region" description="Polar residues" evidence="1">
    <location>
        <begin position="276"/>
        <end position="285"/>
    </location>
</feature>
<comment type="caution">
    <text evidence="2">The sequence shown here is derived from an EMBL/GenBank/DDBJ whole genome shotgun (WGS) entry which is preliminary data.</text>
</comment>
<dbReference type="EMBL" id="CALNXJ010000023">
    <property type="protein sequence ID" value="CAH3127824.1"/>
    <property type="molecule type" value="Genomic_DNA"/>
</dbReference>
<evidence type="ECO:0000313" key="2">
    <source>
        <dbReference type="EMBL" id="CAH3127824.1"/>
    </source>
</evidence>
<feature type="region of interest" description="Disordered" evidence="1">
    <location>
        <begin position="248"/>
        <end position="308"/>
    </location>
</feature>
<sequence>MCTNVAREFSCSSGESQFNRVFKIKESGIEEVDPACRRYFKFGTSTSALNQQNLETRQATSTYTMAQHVAPALDDVISKTVDIFHNYYKCDYPKSPQVKDGLKRLLNERYRDDVNSFIDHFVHPTQSLLSSLEEKKFPLCLPNGKVVLHLVPPMTKLAVGEFFYQVGHTNPRTLVVKLAKYEQRGTKVNELQRSTVPEDDHDIAFTKEYFDQIRGEVPDGLGDVLMRTLVVMGNPNWTVQREGAANHLGNCPTERHSRLRPESHLSVQESCDDDSSTMSEPNSPTENDDVYPSTDGVFVHTNGCDKGK</sequence>
<name>A0AAU9WVN6_9CNID</name>
<organism evidence="2 3">
    <name type="scientific">Pocillopora meandrina</name>
    <dbReference type="NCBI Taxonomy" id="46732"/>
    <lineage>
        <taxon>Eukaryota</taxon>
        <taxon>Metazoa</taxon>
        <taxon>Cnidaria</taxon>
        <taxon>Anthozoa</taxon>
        <taxon>Hexacorallia</taxon>
        <taxon>Scleractinia</taxon>
        <taxon>Astrocoeniina</taxon>
        <taxon>Pocilloporidae</taxon>
        <taxon>Pocillopora</taxon>
    </lineage>
</organism>
<proteinExistence type="predicted"/>
<reference evidence="2 3" key="1">
    <citation type="submission" date="2022-05" db="EMBL/GenBank/DDBJ databases">
        <authorList>
            <consortium name="Genoscope - CEA"/>
            <person name="William W."/>
        </authorList>
    </citation>
    <scope>NUCLEOTIDE SEQUENCE [LARGE SCALE GENOMIC DNA]</scope>
</reference>
<dbReference type="Proteomes" id="UP001159428">
    <property type="component" value="Unassembled WGS sequence"/>
</dbReference>
<accession>A0AAU9WVN6</accession>
<feature type="compositionally biased region" description="Basic and acidic residues" evidence="1">
    <location>
        <begin position="253"/>
        <end position="263"/>
    </location>
</feature>